<organism evidence="1">
    <name type="scientific">marine sediment metagenome</name>
    <dbReference type="NCBI Taxonomy" id="412755"/>
    <lineage>
        <taxon>unclassified sequences</taxon>
        <taxon>metagenomes</taxon>
        <taxon>ecological metagenomes</taxon>
    </lineage>
</organism>
<proteinExistence type="predicted"/>
<dbReference type="EMBL" id="BARU01003706">
    <property type="protein sequence ID" value="GAH26525.1"/>
    <property type="molecule type" value="Genomic_DNA"/>
</dbReference>
<protein>
    <submittedName>
        <fullName evidence="1">Uncharacterized protein</fullName>
    </submittedName>
</protein>
<sequence>LGNLLPLIAVGTSAAAIKIPGAINQTALERELLSRTLIARIAAIVTSAVSTSKRIFSCFNLMLKNGADSMAGGGLAILNCLDE</sequence>
<name>X1F1V3_9ZZZZ</name>
<gene>
    <name evidence="1" type="ORF">S03H2_07855</name>
</gene>
<dbReference type="AlphaFoldDB" id="X1F1V3"/>
<accession>X1F1V3</accession>
<reference evidence="1" key="1">
    <citation type="journal article" date="2014" name="Front. Microbiol.">
        <title>High frequency of phylogenetically diverse reductive dehalogenase-homologous genes in deep subseafloor sedimentary metagenomes.</title>
        <authorList>
            <person name="Kawai M."/>
            <person name="Futagami T."/>
            <person name="Toyoda A."/>
            <person name="Takaki Y."/>
            <person name="Nishi S."/>
            <person name="Hori S."/>
            <person name="Arai W."/>
            <person name="Tsubouchi T."/>
            <person name="Morono Y."/>
            <person name="Uchiyama I."/>
            <person name="Ito T."/>
            <person name="Fujiyama A."/>
            <person name="Inagaki F."/>
            <person name="Takami H."/>
        </authorList>
    </citation>
    <scope>NUCLEOTIDE SEQUENCE</scope>
    <source>
        <strain evidence="1">Expedition CK06-06</strain>
    </source>
</reference>
<comment type="caution">
    <text evidence="1">The sequence shown here is derived from an EMBL/GenBank/DDBJ whole genome shotgun (WGS) entry which is preliminary data.</text>
</comment>
<evidence type="ECO:0000313" key="1">
    <source>
        <dbReference type="EMBL" id="GAH26525.1"/>
    </source>
</evidence>
<feature type="non-terminal residue" evidence="1">
    <location>
        <position position="1"/>
    </location>
</feature>